<dbReference type="RefSeq" id="XP_017031749.1">
    <property type="nucleotide sequence ID" value="XM_017176260.3"/>
</dbReference>
<evidence type="ECO:0000313" key="1">
    <source>
        <dbReference type="Proteomes" id="UP001652661"/>
    </source>
</evidence>
<proteinExistence type="predicted"/>
<dbReference type="InterPro" id="IPR029063">
    <property type="entry name" value="SAM-dependent_MTases_sf"/>
</dbReference>
<dbReference type="AlphaFoldDB" id="A0A6P4J9L6"/>
<keyword evidence="1" id="KW-1185">Reference proteome</keyword>
<protein>
    <submittedName>
        <fullName evidence="2">Uncharacterized protein</fullName>
    </submittedName>
</protein>
<dbReference type="OrthoDB" id="6375980at2759"/>
<gene>
    <name evidence="2" type="primary">LOC108081194</name>
</gene>
<name>A0A6P4J9L6_DROKI</name>
<evidence type="ECO:0000313" key="2">
    <source>
        <dbReference type="RefSeq" id="XP_017031749.1"/>
    </source>
</evidence>
<accession>A0A6P4J9L6</accession>
<organism evidence="1 2">
    <name type="scientific">Drosophila kikkawai</name>
    <name type="common">Fruit fly</name>
    <dbReference type="NCBI Taxonomy" id="30033"/>
    <lineage>
        <taxon>Eukaryota</taxon>
        <taxon>Metazoa</taxon>
        <taxon>Ecdysozoa</taxon>
        <taxon>Arthropoda</taxon>
        <taxon>Hexapoda</taxon>
        <taxon>Insecta</taxon>
        <taxon>Pterygota</taxon>
        <taxon>Neoptera</taxon>
        <taxon>Endopterygota</taxon>
        <taxon>Diptera</taxon>
        <taxon>Brachycera</taxon>
        <taxon>Muscomorpha</taxon>
        <taxon>Ephydroidea</taxon>
        <taxon>Drosophilidae</taxon>
        <taxon>Drosophila</taxon>
        <taxon>Sophophora</taxon>
    </lineage>
</organism>
<reference evidence="2" key="1">
    <citation type="submission" date="2025-08" db="UniProtKB">
        <authorList>
            <consortium name="RefSeq"/>
        </authorList>
    </citation>
    <scope>IDENTIFICATION</scope>
    <source>
        <strain evidence="2">14028-0561.14</strain>
        <tissue evidence="2">Whole fly</tissue>
    </source>
</reference>
<dbReference type="GeneID" id="108081194"/>
<sequence>MCDERSEVETLREIYYLTHGAMADTSWRKLLALGDSLEQQLKRKLLWVWPTAPDLDYFNQLLSMHGIRNVLSVGCGTGLLEWLITAAGGKKASMFGLEVDRNWWQSKYSVRSFIPLNYAENSTQLDADFLNSCCENAPPCALLFCYFNNRRAFLDYLDVFGGRWIILIGPQPALGIHTDPNPVQPQLPGNQWTLRERLNWTDRNVVAFYEKISLD</sequence>
<dbReference type="SUPFAM" id="SSF53335">
    <property type="entry name" value="S-adenosyl-L-methionine-dependent methyltransferases"/>
    <property type="match status" value="1"/>
</dbReference>
<dbReference type="Proteomes" id="UP001652661">
    <property type="component" value="Chromosome 3R"/>
</dbReference>